<dbReference type="Ensembl" id="ENSMUNT00000027598.1">
    <property type="protein sequence ID" value="ENSMUNP00000029540.1"/>
    <property type="gene ID" value="ENSMUNG00000017950.1"/>
</dbReference>
<sequence>GRGLRPHPLPAGSGALRSVFPRHPRLFADTFPVLQSYRLFGRVLRIRQQHGPGMGMAANVWEAALALARFLEREHFDFRGLSVIELGAGTGILGILAAMLGADVTITDLPEALAQIRTNVRLNFPCPRSRPRVRRLRWGQDESSFPGDGHLLLGSDLVYDRSSSAALLAALRSLCGPRSRALLSARSRGGEGGSRSFFRRVLPRFFRVQLVGQEEENEIEIYGVTPKGHRVSNALGKKGGGGRVGL</sequence>
<accession>A0A8V5GT71</accession>
<reference evidence="3" key="1">
    <citation type="submission" date="2020-03" db="EMBL/GenBank/DDBJ databases">
        <title>Melopsittacus undulatus (budgerigar) genome, bMelUnd1, maternal haplotype with Z.</title>
        <authorList>
            <person name="Gedman G."/>
            <person name="Mountcastle J."/>
            <person name="Haase B."/>
            <person name="Formenti G."/>
            <person name="Wright T."/>
            <person name="Apodaca J."/>
            <person name="Pelan S."/>
            <person name="Chow W."/>
            <person name="Rhie A."/>
            <person name="Howe K."/>
            <person name="Fedrigo O."/>
            <person name="Jarvis E.D."/>
        </authorList>
    </citation>
    <scope>NUCLEOTIDE SEQUENCE [LARGE SCALE GENOMIC DNA]</scope>
</reference>
<dbReference type="AlphaFoldDB" id="A0A8V5GT71"/>
<dbReference type="Pfam" id="PF10294">
    <property type="entry name" value="Methyltransf_16"/>
    <property type="match status" value="1"/>
</dbReference>
<evidence type="ECO:0000256" key="2">
    <source>
        <dbReference type="ARBA" id="ARBA00022691"/>
    </source>
</evidence>
<evidence type="ECO:0000313" key="4">
    <source>
        <dbReference type="Proteomes" id="UP000694405"/>
    </source>
</evidence>
<dbReference type="GO" id="GO:0005829">
    <property type="term" value="C:cytosol"/>
    <property type="evidence" value="ECO:0007669"/>
    <property type="project" value="TreeGrafter"/>
</dbReference>
<dbReference type="Gene3D" id="3.40.50.150">
    <property type="entry name" value="Vaccinia Virus protein VP39"/>
    <property type="match status" value="1"/>
</dbReference>
<dbReference type="GO" id="GO:0032991">
    <property type="term" value="C:protein-containing complex"/>
    <property type="evidence" value="ECO:0007669"/>
    <property type="project" value="TreeGrafter"/>
</dbReference>
<dbReference type="SUPFAM" id="SSF53335">
    <property type="entry name" value="S-adenosyl-L-methionine-dependent methyltransferases"/>
    <property type="match status" value="1"/>
</dbReference>
<dbReference type="PANTHER" id="PTHR14614">
    <property type="entry name" value="HEPATOCELLULAR CARCINOMA-ASSOCIATED ANTIGEN"/>
    <property type="match status" value="1"/>
</dbReference>
<name>A0A8V5GT71_MELUD</name>
<proteinExistence type="predicted"/>
<dbReference type="GO" id="GO:0032259">
    <property type="term" value="P:methylation"/>
    <property type="evidence" value="ECO:0007669"/>
    <property type="project" value="UniProtKB-KW"/>
</dbReference>
<keyword evidence="1" id="KW-0489">Methyltransferase</keyword>
<evidence type="ECO:0000256" key="1">
    <source>
        <dbReference type="ARBA" id="ARBA00022603"/>
    </source>
</evidence>
<evidence type="ECO:0000313" key="3">
    <source>
        <dbReference type="Ensembl" id="ENSMUNP00000029540.1"/>
    </source>
</evidence>
<reference evidence="3" key="2">
    <citation type="submission" date="2025-08" db="UniProtKB">
        <authorList>
            <consortium name="Ensembl"/>
        </authorList>
    </citation>
    <scope>IDENTIFICATION</scope>
</reference>
<organism evidence="3 4">
    <name type="scientific">Melopsittacus undulatus</name>
    <name type="common">Budgerigar</name>
    <name type="synonym">Psittacus undulatus</name>
    <dbReference type="NCBI Taxonomy" id="13146"/>
    <lineage>
        <taxon>Eukaryota</taxon>
        <taxon>Metazoa</taxon>
        <taxon>Chordata</taxon>
        <taxon>Craniata</taxon>
        <taxon>Vertebrata</taxon>
        <taxon>Euteleostomi</taxon>
        <taxon>Archelosauria</taxon>
        <taxon>Archosauria</taxon>
        <taxon>Dinosauria</taxon>
        <taxon>Saurischia</taxon>
        <taxon>Theropoda</taxon>
        <taxon>Coelurosauria</taxon>
        <taxon>Aves</taxon>
        <taxon>Neognathae</taxon>
        <taxon>Neoaves</taxon>
        <taxon>Telluraves</taxon>
        <taxon>Australaves</taxon>
        <taxon>Psittaciformes</taxon>
        <taxon>Psittaculidae</taxon>
        <taxon>Melopsittacus</taxon>
    </lineage>
</organism>
<dbReference type="Proteomes" id="UP000694405">
    <property type="component" value="Chromosome 21"/>
</dbReference>
<gene>
    <name evidence="3" type="primary">LOC117437349</name>
</gene>
<dbReference type="InterPro" id="IPR029063">
    <property type="entry name" value="SAM-dependent_MTases_sf"/>
</dbReference>
<dbReference type="InterPro" id="IPR019410">
    <property type="entry name" value="Methyltransf_16"/>
</dbReference>
<keyword evidence="4" id="KW-1185">Reference proteome</keyword>
<protein>
    <submittedName>
        <fullName evidence="3">Uncharacterized protein</fullName>
    </submittedName>
</protein>
<keyword evidence="2" id="KW-0949">S-adenosyl-L-methionine</keyword>
<dbReference type="PANTHER" id="PTHR14614:SF5">
    <property type="entry name" value="EEF1A LYSINE METHYLTRANSFERASE 3"/>
    <property type="match status" value="1"/>
</dbReference>
<reference evidence="3" key="3">
    <citation type="submission" date="2025-09" db="UniProtKB">
        <authorList>
            <consortium name="Ensembl"/>
        </authorList>
    </citation>
    <scope>IDENTIFICATION</scope>
</reference>
<keyword evidence="1" id="KW-0808">Transferase</keyword>
<dbReference type="GO" id="GO:0008168">
    <property type="term" value="F:methyltransferase activity"/>
    <property type="evidence" value="ECO:0007669"/>
    <property type="project" value="UniProtKB-KW"/>
</dbReference>